<keyword evidence="1" id="KW-1133">Transmembrane helix</keyword>
<keyword evidence="1" id="KW-0812">Transmembrane</keyword>
<sequence>NIDVLGFRVYRDILWLCKVGIGSSAQHLMLGVWGWLDPFLSSVVLTRTPSQSWGRRKLGLLEFGFLCFLPNSLALLCIIDCLSLLARRVGAEQKDALVSHVFLASSCYVV</sequence>
<keyword evidence="1" id="KW-0472">Membrane</keyword>
<comment type="caution">
    <text evidence="2">The sequence shown here is derived from an EMBL/GenBank/DDBJ whole genome shotgun (WGS) entry which is preliminary data.</text>
</comment>
<evidence type="ECO:0000256" key="1">
    <source>
        <dbReference type="SAM" id="Phobius"/>
    </source>
</evidence>
<keyword evidence="3" id="KW-1185">Reference proteome</keyword>
<gene>
    <name evidence="2" type="ORF">HAX54_023831</name>
</gene>
<reference evidence="2 3" key="1">
    <citation type="journal article" date="2021" name="BMC Genomics">
        <title>Datura genome reveals duplications of psychoactive alkaloid biosynthetic genes and high mutation rate following tissue culture.</title>
        <authorList>
            <person name="Rajewski A."/>
            <person name="Carter-House D."/>
            <person name="Stajich J."/>
            <person name="Litt A."/>
        </authorList>
    </citation>
    <scope>NUCLEOTIDE SEQUENCE [LARGE SCALE GENOMIC DNA]</scope>
    <source>
        <strain evidence="2">AR-01</strain>
    </source>
</reference>
<dbReference type="Proteomes" id="UP000823775">
    <property type="component" value="Unassembled WGS sequence"/>
</dbReference>
<feature type="non-terminal residue" evidence="2">
    <location>
        <position position="110"/>
    </location>
</feature>
<feature type="transmembrane region" description="Helical" evidence="1">
    <location>
        <begin position="63"/>
        <end position="85"/>
    </location>
</feature>
<feature type="non-terminal residue" evidence="2">
    <location>
        <position position="1"/>
    </location>
</feature>
<feature type="transmembrane region" description="Helical" evidence="1">
    <location>
        <begin position="12"/>
        <end position="36"/>
    </location>
</feature>
<evidence type="ECO:0000313" key="2">
    <source>
        <dbReference type="EMBL" id="MCE5166671.1"/>
    </source>
</evidence>
<proteinExistence type="predicted"/>
<protein>
    <submittedName>
        <fullName evidence="2">Uncharacterized protein</fullName>
    </submittedName>
</protein>
<evidence type="ECO:0000313" key="3">
    <source>
        <dbReference type="Proteomes" id="UP000823775"/>
    </source>
</evidence>
<accession>A0ABS8Y7R0</accession>
<organism evidence="2 3">
    <name type="scientific">Datura stramonium</name>
    <name type="common">Jimsonweed</name>
    <name type="synonym">Common thornapple</name>
    <dbReference type="NCBI Taxonomy" id="4076"/>
    <lineage>
        <taxon>Eukaryota</taxon>
        <taxon>Viridiplantae</taxon>
        <taxon>Streptophyta</taxon>
        <taxon>Embryophyta</taxon>
        <taxon>Tracheophyta</taxon>
        <taxon>Spermatophyta</taxon>
        <taxon>Magnoliopsida</taxon>
        <taxon>eudicotyledons</taxon>
        <taxon>Gunneridae</taxon>
        <taxon>Pentapetalae</taxon>
        <taxon>asterids</taxon>
        <taxon>lamiids</taxon>
        <taxon>Solanales</taxon>
        <taxon>Solanaceae</taxon>
        <taxon>Solanoideae</taxon>
        <taxon>Datureae</taxon>
        <taxon>Datura</taxon>
    </lineage>
</organism>
<dbReference type="EMBL" id="JACEIK010028975">
    <property type="protein sequence ID" value="MCE5166671.1"/>
    <property type="molecule type" value="Genomic_DNA"/>
</dbReference>
<name>A0ABS8Y7R0_DATST</name>